<organism evidence="6">
    <name type="scientific">Prymnesium polylepis</name>
    <dbReference type="NCBI Taxonomy" id="72548"/>
    <lineage>
        <taxon>Eukaryota</taxon>
        <taxon>Haptista</taxon>
        <taxon>Haptophyta</taxon>
        <taxon>Prymnesiophyceae</taxon>
        <taxon>Prymnesiales</taxon>
        <taxon>Prymnesiaceae</taxon>
        <taxon>Prymnesium</taxon>
    </lineage>
</organism>
<accession>A0A7S4I939</accession>
<evidence type="ECO:0000256" key="3">
    <source>
        <dbReference type="SAM" id="MobiDB-lite"/>
    </source>
</evidence>
<evidence type="ECO:0000256" key="4">
    <source>
        <dbReference type="SAM" id="SignalP"/>
    </source>
</evidence>
<dbReference type="InterPro" id="IPR036010">
    <property type="entry name" value="2Fe-2S_ferredoxin-like_sf"/>
</dbReference>
<reference evidence="6" key="1">
    <citation type="submission" date="2021-01" db="EMBL/GenBank/DDBJ databases">
        <authorList>
            <person name="Corre E."/>
            <person name="Pelletier E."/>
            <person name="Niang G."/>
            <person name="Scheremetjew M."/>
            <person name="Finn R."/>
            <person name="Kale V."/>
            <person name="Holt S."/>
            <person name="Cochrane G."/>
            <person name="Meng A."/>
            <person name="Brown T."/>
            <person name="Cohen L."/>
        </authorList>
    </citation>
    <scope>NUCLEOTIDE SEQUENCE</scope>
    <source>
        <strain evidence="6">UIO037</strain>
    </source>
</reference>
<feature type="chain" id="PRO_5030952807" description="2Fe-2S ferredoxin-type domain-containing protein" evidence="4">
    <location>
        <begin position="22"/>
        <end position="225"/>
    </location>
</feature>
<evidence type="ECO:0000256" key="2">
    <source>
        <dbReference type="ARBA" id="ARBA00023014"/>
    </source>
</evidence>
<dbReference type="InterPro" id="IPR001041">
    <property type="entry name" value="2Fe-2S_ferredoxin-type"/>
</dbReference>
<dbReference type="EMBL" id="HBKO01020122">
    <property type="protein sequence ID" value="CAE2221930.1"/>
    <property type="molecule type" value="Transcribed_RNA"/>
</dbReference>
<evidence type="ECO:0000313" key="6">
    <source>
        <dbReference type="EMBL" id="CAE2221930.1"/>
    </source>
</evidence>
<name>A0A7S4I939_9EUKA</name>
<gene>
    <name evidence="6" type="ORF">CPOL0286_LOCUS9164</name>
</gene>
<dbReference type="GO" id="GO:0051537">
    <property type="term" value="F:2 iron, 2 sulfur cluster binding"/>
    <property type="evidence" value="ECO:0007669"/>
    <property type="project" value="UniProtKB-KW"/>
</dbReference>
<keyword evidence="1" id="KW-0001">2Fe-2S</keyword>
<dbReference type="PROSITE" id="PS51085">
    <property type="entry name" value="2FE2S_FER_2"/>
    <property type="match status" value="1"/>
</dbReference>
<keyword evidence="1" id="KW-0408">Iron</keyword>
<evidence type="ECO:0000259" key="5">
    <source>
        <dbReference type="PROSITE" id="PS51085"/>
    </source>
</evidence>
<proteinExistence type="predicted"/>
<protein>
    <recommendedName>
        <fullName evidence="5">2Fe-2S ferredoxin-type domain-containing protein</fullName>
    </recommendedName>
</protein>
<feature type="signal peptide" evidence="4">
    <location>
        <begin position="1"/>
        <end position="21"/>
    </location>
</feature>
<keyword evidence="4" id="KW-0732">Signal</keyword>
<feature type="domain" description="2Fe-2S ferredoxin-type" evidence="5">
    <location>
        <begin position="71"/>
        <end position="146"/>
    </location>
</feature>
<keyword evidence="1" id="KW-0479">Metal-binding</keyword>
<dbReference type="SUPFAM" id="SSF54292">
    <property type="entry name" value="2Fe-2S ferredoxin-like"/>
    <property type="match status" value="1"/>
</dbReference>
<evidence type="ECO:0000256" key="1">
    <source>
        <dbReference type="ARBA" id="ARBA00022714"/>
    </source>
</evidence>
<dbReference type="Pfam" id="PF00111">
    <property type="entry name" value="Fer2"/>
    <property type="match status" value="1"/>
</dbReference>
<sequence length="225" mass="24208">MLQLLATSALSLHLPAAPGRAVGPHRCTDARMGMFDDFAKAFANDDSLGDRDEAGLAQKAEYHTITWQGPPEKTLFGDKPGPVTRSQAIAGQSLKENARVSGVEIPYACNEGTCRICDVKVNGRMLPACVAKMPKKDITIEYFPQGKTAAAAPAPAPAADAMEGVVVPMSLEDKLRAEMEEKKAAKKQQSGAPAFPSFKNPFQTGPSKEELEALRQKALNKNRRD</sequence>
<feature type="region of interest" description="Disordered" evidence="3">
    <location>
        <begin position="177"/>
        <end position="210"/>
    </location>
</feature>
<keyword evidence="2" id="KW-0411">Iron-sulfur</keyword>
<dbReference type="InterPro" id="IPR012675">
    <property type="entry name" value="Beta-grasp_dom_sf"/>
</dbReference>
<dbReference type="Gene3D" id="3.10.20.30">
    <property type="match status" value="1"/>
</dbReference>
<dbReference type="CDD" id="cd00207">
    <property type="entry name" value="fer2"/>
    <property type="match status" value="1"/>
</dbReference>
<dbReference type="AlphaFoldDB" id="A0A7S4I939"/>